<evidence type="ECO:0000313" key="1">
    <source>
        <dbReference type="EMBL" id="KAF5863552.1"/>
    </source>
</evidence>
<dbReference type="Gene3D" id="1.10.510.10">
    <property type="entry name" value="Transferase(Phosphotransferase) domain 1"/>
    <property type="match status" value="1"/>
</dbReference>
<name>A0A8H6E8M1_PETAA</name>
<sequence>MPNPYQATEVILKANRDREVDIWNAAMINSDGVFDDLVNLAELVALLGPPPPKLLSKVI</sequence>
<protein>
    <submittedName>
        <fullName evidence="1">Uncharacterized protein</fullName>
    </submittedName>
</protein>
<dbReference type="Proteomes" id="UP000541154">
    <property type="component" value="Unassembled WGS sequence"/>
</dbReference>
<evidence type="ECO:0000313" key="2">
    <source>
        <dbReference type="Proteomes" id="UP000541154"/>
    </source>
</evidence>
<proteinExistence type="predicted"/>
<gene>
    <name evidence="1" type="ORF">ETB97_009796</name>
</gene>
<keyword evidence="2" id="KW-1185">Reference proteome</keyword>
<reference evidence="1 2" key="1">
    <citation type="submission" date="2019-04" db="EMBL/GenBank/DDBJ databases">
        <title>Aspergillus burnettii sp. nov., novel species from soil in southeast Queensland.</title>
        <authorList>
            <person name="Gilchrist C.L.M."/>
            <person name="Pitt J.I."/>
            <person name="Lange L."/>
            <person name="Lacey H.J."/>
            <person name="Vuong D."/>
            <person name="Midgley D.J."/>
            <person name="Greenfield P."/>
            <person name="Bradbury M."/>
            <person name="Lacey E."/>
            <person name="Busk P.K."/>
            <person name="Pilgaard B."/>
            <person name="Chooi Y.H."/>
            <person name="Piggott A.M."/>
        </authorList>
    </citation>
    <scope>NUCLEOTIDE SEQUENCE [LARGE SCALE GENOMIC DNA]</scope>
    <source>
        <strain evidence="1 2">FRR 5400</strain>
    </source>
</reference>
<accession>A0A8H6E8M1</accession>
<organism evidence="1 2">
    <name type="scientific">Petromyces alliaceus</name>
    <name type="common">Aspergillus alliaceus</name>
    <dbReference type="NCBI Taxonomy" id="209559"/>
    <lineage>
        <taxon>Eukaryota</taxon>
        <taxon>Fungi</taxon>
        <taxon>Dikarya</taxon>
        <taxon>Ascomycota</taxon>
        <taxon>Pezizomycotina</taxon>
        <taxon>Eurotiomycetes</taxon>
        <taxon>Eurotiomycetidae</taxon>
        <taxon>Eurotiales</taxon>
        <taxon>Aspergillaceae</taxon>
        <taxon>Aspergillus</taxon>
        <taxon>Aspergillus subgen. Circumdati</taxon>
    </lineage>
</organism>
<dbReference type="AlphaFoldDB" id="A0A8H6E8M1"/>
<comment type="caution">
    <text evidence="1">The sequence shown here is derived from an EMBL/GenBank/DDBJ whole genome shotgun (WGS) entry which is preliminary data.</text>
</comment>
<dbReference type="EMBL" id="SPNV01000049">
    <property type="protein sequence ID" value="KAF5863552.1"/>
    <property type="molecule type" value="Genomic_DNA"/>
</dbReference>